<dbReference type="Pfam" id="PF08793">
    <property type="entry name" value="2C_adapt"/>
    <property type="match status" value="1"/>
</dbReference>
<dbReference type="RefSeq" id="YP_004732869.1">
    <property type="nucleotide sequence ID" value="NC_015780.1"/>
</dbReference>
<evidence type="ECO:0000259" key="2">
    <source>
        <dbReference type="Pfam" id="PF08793"/>
    </source>
</evidence>
<reference evidence="3 4" key="1">
    <citation type="journal article" date="2011" name="J. Virol.">
        <title>Genomic and proteomic analysis of invertebrate iridovirus type 9.</title>
        <authorList>
            <person name="Wong C.K."/>
            <person name="Young V.L."/>
            <person name="Kleffmann T."/>
            <person name="Ward V.K."/>
        </authorList>
    </citation>
    <scope>NUCLEOTIDE SEQUENCE [LARGE SCALE GENOMIC DNA]</scope>
</reference>
<evidence type="ECO:0000313" key="4">
    <source>
        <dbReference type="Proteomes" id="UP000112896"/>
    </source>
</evidence>
<dbReference type="Proteomes" id="UP000112896">
    <property type="component" value="Segment"/>
</dbReference>
<feature type="region of interest" description="Disordered" evidence="1">
    <location>
        <begin position="28"/>
        <end position="100"/>
    </location>
</feature>
<dbReference type="EMBL" id="GQ918152">
    <property type="protein sequence ID" value="ADO00429.1"/>
    <property type="molecule type" value="Genomic_DNA"/>
</dbReference>
<keyword evidence="4" id="KW-1185">Reference proteome</keyword>
<name>G0T5B2_IRV9</name>
<evidence type="ECO:0000313" key="3">
    <source>
        <dbReference type="EMBL" id="ADO00429.1"/>
    </source>
</evidence>
<proteinExistence type="predicted"/>
<dbReference type="GeneID" id="10963808"/>
<dbReference type="KEGG" id="vg:10963808"/>
<sequence length="215" mass="24210">MANKCVMWHLQPLVNPVTNRKIKRGGLVYQKLEQECGPPPSGSRRSPSPSRRRSPSPSRRSSRRSPSPSRRSSRRSPSPSRRSLPPPQRQPELYCGNNSRERGLVDGTKVLGTRYQCLKKGIGRGLKEPIFTWSDEYSPIEEVKVFCGNGDVLPQNKDRFGTRDECLRKGFAVGQHQKYTRDGGIQRGPVVSEDRGWYKVYLPSALGPPVLGIRN</sequence>
<organismHost>
    <name type="scientific">Wiseana cervinata</name>
    <dbReference type="NCBI Taxonomy" id="107013"/>
</organismHost>
<dbReference type="InterPro" id="IPR014901">
    <property type="entry name" value="2-cysteine_adaptor"/>
</dbReference>
<accession>G0T5B2</accession>
<protein>
    <recommendedName>
        <fullName evidence="2">2-cysteine adaptor domain-containing protein</fullName>
    </recommendedName>
</protein>
<evidence type="ECO:0000256" key="1">
    <source>
        <dbReference type="SAM" id="MobiDB-lite"/>
    </source>
</evidence>
<feature type="domain" description="2-cysteine adaptor" evidence="2">
    <location>
        <begin position="4"/>
        <end position="37"/>
    </location>
</feature>
<feature type="compositionally biased region" description="Low complexity" evidence="1">
    <location>
        <begin position="42"/>
        <end position="83"/>
    </location>
</feature>
<organism evidence="3 4">
    <name type="scientific">Wiseana iridescent virus</name>
    <name type="common">WIV</name>
    <name type="synonym">Insect iridescent virus type 9</name>
    <dbReference type="NCBI Taxonomy" id="68347"/>
    <lineage>
        <taxon>Viruses</taxon>
        <taxon>Varidnaviria</taxon>
        <taxon>Bamfordvirae</taxon>
        <taxon>Nucleocytoviricota</taxon>
        <taxon>Megaviricetes</taxon>
        <taxon>Pimascovirales</taxon>
        <taxon>Pimascovirales incertae sedis</taxon>
        <taxon>Iridoviridae</taxon>
        <taxon>Betairidovirinae</taxon>
        <taxon>Chloriridovirus</taxon>
        <taxon>Chloriridovirus wiseana1</taxon>
        <taxon>Invertebrate iridescent virus 9</taxon>
    </lineage>
</organism>